<comment type="caution">
    <text evidence="5">The sequence shown here is derived from an EMBL/GenBank/DDBJ whole genome shotgun (WGS) entry which is preliminary data.</text>
</comment>
<dbReference type="InterPro" id="IPR008733">
    <property type="entry name" value="PEX11"/>
</dbReference>
<keyword evidence="6" id="KW-1185">Reference proteome</keyword>
<evidence type="ECO:0000256" key="4">
    <source>
        <dbReference type="ARBA" id="ARBA00046271"/>
    </source>
</evidence>
<dbReference type="GeneID" id="30155027"/>
<evidence type="ECO:0000256" key="2">
    <source>
        <dbReference type="ARBA" id="ARBA00023136"/>
    </source>
</evidence>
<evidence type="ECO:0000313" key="6">
    <source>
        <dbReference type="Proteomes" id="UP000094065"/>
    </source>
</evidence>
<evidence type="ECO:0000256" key="1">
    <source>
        <dbReference type="ARBA" id="ARBA00022593"/>
    </source>
</evidence>
<evidence type="ECO:0000256" key="3">
    <source>
        <dbReference type="ARBA" id="ARBA00023140"/>
    </source>
</evidence>
<dbReference type="RefSeq" id="XP_018994671.1">
    <property type="nucleotide sequence ID" value="XM_019137645.1"/>
</dbReference>
<dbReference type="GO" id="GO:0016559">
    <property type="term" value="P:peroxisome fission"/>
    <property type="evidence" value="ECO:0007669"/>
    <property type="project" value="InterPro"/>
</dbReference>
<accession>A0A1E3HU00</accession>
<dbReference type="GO" id="GO:0005778">
    <property type="term" value="C:peroxisomal membrane"/>
    <property type="evidence" value="ECO:0007669"/>
    <property type="project" value="UniProtKB-SubCell"/>
</dbReference>
<dbReference type="PANTHER" id="PTHR12652:SF50">
    <property type="entry name" value="PEROXIN 11"/>
    <property type="match status" value="1"/>
</dbReference>
<evidence type="ECO:0000313" key="5">
    <source>
        <dbReference type="EMBL" id="ODN79824.1"/>
    </source>
</evidence>
<keyword evidence="3" id="KW-0576">Peroxisome</keyword>
<protein>
    <recommendedName>
        <fullName evidence="7">Peroxisomal biogenesis factor 11</fullName>
    </recommendedName>
</protein>
<dbReference type="PANTHER" id="PTHR12652">
    <property type="entry name" value="PEROXISOMAL BIOGENESIS FACTOR 11"/>
    <property type="match status" value="1"/>
</dbReference>
<dbReference type="Proteomes" id="UP000094065">
    <property type="component" value="Unassembled WGS sequence"/>
</dbReference>
<dbReference type="EMBL" id="AWGJ01000005">
    <property type="protein sequence ID" value="ODN79824.1"/>
    <property type="molecule type" value="Genomic_DNA"/>
</dbReference>
<dbReference type="OrthoDB" id="411017at2759"/>
<name>A0A1E3HU00_9TREE</name>
<keyword evidence="1" id="KW-0962">Peroxisome biogenesis</keyword>
<gene>
    <name evidence="5" type="ORF">L202_03718</name>
</gene>
<proteinExistence type="predicted"/>
<dbReference type="STRING" id="1295533.A0A1E3HU00"/>
<reference evidence="5 6" key="1">
    <citation type="submission" date="2016-06" db="EMBL/GenBank/DDBJ databases">
        <title>Evolution of pathogenesis and genome organization in the Tremellales.</title>
        <authorList>
            <person name="Cuomo C."/>
            <person name="Litvintseva A."/>
            <person name="Heitman J."/>
            <person name="Chen Y."/>
            <person name="Sun S."/>
            <person name="Springer D."/>
            <person name="Dromer F."/>
            <person name="Young S."/>
            <person name="Zeng Q."/>
            <person name="Chapman S."/>
            <person name="Gujja S."/>
            <person name="Saif S."/>
            <person name="Birren B."/>
        </authorList>
    </citation>
    <scope>NUCLEOTIDE SEQUENCE [LARGE SCALE GENOMIC DNA]</scope>
    <source>
        <strain evidence="5 6">CBS 6039</strain>
    </source>
</reference>
<organism evidence="5 6">
    <name type="scientific">Cryptococcus amylolentus CBS 6039</name>
    <dbReference type="NCBI Taxonomy" id="1295533"/>
    <lineage>
        <taxon>Eukaryota</taxon>
        <taxon>Fungi</taxon>
        <taxon>Dikarya</taxon>
        <taxon>Basidiomycota</taxon>
        <taxon>Agaricomycotina</taxon>
        <taxon>Tremellomycetes</taxon>
        <taxon>Tremellales</taxon>
        <taxon>Cryptococcaceae</taxon>
        <taxon>Cryptococcus</taxon>
    </lineage>
</organism>
<keyword evidence="2" id="KW-0472">Membrane</keyword>
<sequence>MSNIAAEIILHPKVNQTLAVLATTVGRDKVTRLLQYLARLLAWSLLQRGNVGEAARWNGLKGGLANGRKVMRLFRPAEFLQSAINLAQRPVTTLKGPAQVAHIAQIGRQIGYAGFHTTDMITWLSSIRFLKYDKLKTDRIQRLMYKFWFAGVLSSLVSSIASLLRLRADSRRFALSTEVAKREEKEGKDLEAASKDASDRRERGRALLAQRETIISQILSDSLDIWIPATGLGLVNLSDGTLGLFGVITSCMGVQAQWNKHSAAGVRKTK</sequence>
<dbReference type="Pfam" id="PF05648">
    <property type="entry name" value="PEX11"/>
    <property type="match status" value="1"/>
</dbReference>
<evidence type="ECO:0008006" key="7">
    <source>
        <dbReference type="Google" id="ProtNLM"/>
    </source>
</evidence>
<comment type="subcellular location">
    <subcellularLocation>
        <location evidence="4">Peroxisome membrane</location>
    </subcellularLocation>
</comment>
<dbReference type="AlphaFoldDB" id="A0A1E3HU00"/>